<evidence type="ECO:0000256" key="10">
    <source>
        <dbReference type="ARBA" id="ARBA00049248"/>
    </source>
</evidence>
<dbReference type="PANTHER" id="PTHR42802">
    <property type="entry name" value="MONOOXYGENASE"/>
    <property type="match status" value="1"/>
</dbReference>
<dbReference type="PANTHER" id="PTHR42802:SF1">
    <property type="entry name" value="L-ORNITHINE N(5)-MONOOXYGENASE"/>
    <property type="match status" value="1"/>
</dbReference>
<dbReference type="Proteomes" id="UP000469559">
    <property type="component" value="Unassembled WGS sequence"/>
</dbReference>
<evidence type="ECO:0000256" key="3">
    <source>
        <dbReference type="ARBA" id="ARBA00007588"/>
    </source>
</evidence>
<sequence>MAPSAISPTSTTHEVNGGQENGIATYQAETHISSDSLSDGHTPSERFPPVSALANSSPDTTLDLLCVGFGPASLAIAIALHDASPSPSPNVLFLEKQPQFSWHAGMQLPGAKMQISFLKDLATPRDPRSHFTFLNYIFQKGRLNNFINLSTFLPSRMEYEDYLRWCASHFEREGKVGYGMEVEGVRVGERGADGKVTSWEVTARSSNGDLVRRKAKHVVIAVGGRPVIPQNLQGLKHVAHSSQFASSITQIQEREKGRQLRFAVLGSGQSAAEIFNDISSRFPDAQVKLVIKGASLRPSDDSPFVNEIFDPDRVDGIYNQAPDVRTAAIALDRGTNYGVVRLQLLEHLYEKLYMQRLHSSDEESWRCKIISQRTVVSASQAANSSVLLKLGVAGGSEQRPEQELEVDYVFAATGYRRNAHEEMLSEVRELLPEQDRVADKIPVARDYRVCYDGEKVDGEAGVWLQGCNEGTHGLSDTLLSILAIRAGELVQSIFGSSHSVA</sequence>
<reference evidence="12 13" key="1">
    <citation type="submission" date="2018-05" db="EMBL/GenBank/DDBJ databases">
        <title>Whole genome sequencing for identification of molecular markers to develop diagnostic detection tools for the regulated plant pathogen Lachnellula willkommii.</title>
        <authorList>
            <person name="Giroux E."/>
            <person name="Bilodeau G."/>
        </authorList>
    </citation>
    <scope>NUCLEOTIDE SEQUENCE [LARGE SCALE GENOMIC DNA]</scope>
    <source>
        <strain evidence="12 13">CBS 203.66</strain>
    </source>
</reference>
<comment type="pathway">
    <text evidence="2">Siderophore biosynthesis.</text>
</comment>
<feature type="region of interest" description="Disordered" evidence="11">
    <location>
        <begin position="33"/>
        <end position="53"/>
    </location>
</feature>
<dbReference type="OrthoDB" id="3519933at2759"/>
<keyword evidence="13" id="KW-1185">Reference proteome</keyword>
<dbReference type="GO" id="GO:0006879">
    <property type="term" value="P:intracellular iron ion homeostasis"/>
    <property type="evidence" value="ECO:0007669"/>
    <property type="project" value="TreeGrafter"/>
</dbReference>
<comment type="cofactor">
    <cofactor evidence="1">
        <name>FAD</name>
        <dbReference type="ChEBI" id="CHEBI:57692"/>
    </cofactor>
</comment>
<keyword evidence="5" id="KW-0285">Flavoprotein</keyword>
<evidence type="ECO:0000256" key="11">
    <source>
        <dbReference type="SAM" id="MobiDB-lite"/>
    </source>
</evidence>
<evidence type="ECO:0000256" key="7">
    <source>
        <dbReference type="ARBA" id="ARBA00022857"/>
    </source>
</evidence>
<proteinExistence type="inferred from homology"/>
<dbReference type="EC" id="1.14.13.196" evidence="4"/>
<evidence type="ECO:0000256" key="4">
    <source>
        <dbReference type="ARBA" id="ARBA00012881"/>
    </source>
</evidence>
<organism evidence="12 13">
    <name type="scientific">Lachnellula arida</name>
    <dbReference type="NCBI Taxonomy" id="1316785"/>
    <lineage>
        <taxon>Eukaryota</taxon>
        <taxon>Fungi</taxon>
        <taxon>Dikarya</taxon>
        <taxon>Ascomycota</taxon>
        <taxon>Pezizomycotina</taxon>
        <taxon>Leotiomycetes</taxon>
        <taxon>Helotiales</taxon>
        <taxon>Lachnaceae</taxon>
        <taxon>Lachnellula</taxon>
    </lineage>
</organism>
<comment type="catalytic activity">
    <reaction evidence="10">
        <text>L-ornithine + NADH + O2 = N(5)-hydroxy-L-ornithine + NAD(+) + H2O</text>
        <dbReference type="Rhea" id="RHEA:41512"/>
        <dbReference type="ChEBI" id="CHEBI:15377"/>
        <dbReference type="ChEBI" id="CHEBI:15379"/>
        <dbReference type="ChEBI" id="CHEBI:46911"/>
        <dbReference type="ChEBI" id="CHEBI:57540"/>
        <dbReference type="ChEBI" id="CHEBI:57945"/>
        <dbReference type="ChEBI" id="CHEBI:78275"/>
        <dbReference type="EC" id="1.14.13.196"/>
    </reaction>
</comment>
<name>A0A8T9BE62_9HELO</name>
<dbReference type="Pfam" id="PF13434">
    <property type="entry name" value="Lys_Orn_oxgnase"/>
    <property type="match status" value="1"/>
</dbReference>
<protein>
    <recommendedName>
        <fullName evidence="4">L-ornithine N(5)-monooxygenase [NAD(P)H]</fullName>
        <ecNumber evidence="4">1.14.13.196</ecNumber>
    </recommendedName>
</protein>
<dbReference type="GO" id="GO:0016491">
    <property type="term" value="F:oxidoreductase activity"/>
    <property type="evidence" value="ECO:0007669"/>
    <property type="project" value="UniProtKB-KW"/>
</dbReference>
<evidence type="ECO:0000256" key="1">
    <source>
        <dbReference type="ARBA" id="ARBA00001974"/>
    </source>
</evidence>
<accession>A0A8T9BE62</accession>
<evidence type="ECO:0000256" key="6">
    <source>
        <dbReference type="ARBA" id="ARBA00022827"/>
    </source>
</evidence>
<dbReference type="InterPro" id="IPR025700">
    <property type="entry name" value="Lys/Orn_oxygenase"/>
</dbReference>
<comment type="catalytic activity">
    <reaction evidence="9">
        <text>L-ornithine + NADPH + O2 = N(5)-hydroxy-L-ornithine + NADP(+) + H2O</text>
        <dbReference type="Rhea" id="RHEA:41508"/>
        <dbReference type="ChEBI" id="CHEBI:15377"/>
        <dbReference type="ChEBI" id="CHEBI:15379"/>
        <dbReference type="ChEBI" id="CHEBI:46911"/>
        <dbReference type="ChEBI" id="CHEBI:57783"/>
        <dbReference type="ChEBI" id="CHEBI:58349"/>
        <dbReference type="ChEBI" id="CHEBI:78275"/>
        <dbReference type="EC" id="1.14.13.196"/>
    </reaction>
</comment>
<dbReference type="SUPFAM" id="SSF51905">
    <property type="entry name" value="FAD/NAD(P)-binding domain"/>
    <property type="match status" value="1"/>
</dbReference>
<dbReference type="AlphaFoldDB" id="A0A8T9BE62"/>
<evidence type="ECO:0000256" key="2">
    <source>
        <dbReference type="ARBA" id="ARBA00004924"/>
    </source>
</evidence>
<dbReference type="Gene3D" id="3.50.50.60">
    <property type="entry name" value="FAD/NAD(P)-binding domain"/>
    <property type="match status" value="1"/>
</dbReference>
<keyword evidence="7" id="KW-0521">NADP</keyword>
<evidence type="ECO:0000256" key="9">
    <source>
        <dbReference type="ARBA" id="ARBA00047598"/>
    </source>
</evidence>
<evidence type="ECO:0000256" key="5">
    <source>
        <dbReference type="ARBA" id="ARBA00022630"/>
    </source>
</evidence>
<comment type="caution">
    <text evidence="12">The sequence shown here is derived from an EMBL/GenBank/DDBJ whole genome shotgun (WGS) entry which is preliminary data.</text>
</comment>
<gene>
    <name evidence="12" type="primary">sidA</name>
    <name evidence="12" type="ORF">LARI1_G006938</name>
</gene>
<evidence type="ECO:0000313" key="12">
    <source>
        <dbReference type="EMBL" id="TVY16809.1"/>
    </source>
</evidence>
<comment type="similarity">
    <text evidence="3">Belongs to the lysine N(6)-hydroxylase/L-ornithine N(5)-oxygenase family.</text>
</comment>
<dbReference type="InterPro" id="IPR036188">
    <property type="entry name" value="FAD/NAD-bd_sf"/>
</dbReference>
<evidence type="ECO:0000313" key="13">
    <source>
        <dbReference type="Proteomes" id="UP000469559"/>
    </source>
</evidence>
<keyword evidence="6" id="KW-0274">FAD</keyword>
<evidence type="ECO:0000256" key="8">
    <source>
        <dbReference type="ARBA" id="ARBA00023002"/>
    </source>
</evidence>
<dbReference type="EMBL" id="QGMF01000324">
    <property type="protein sequence ID" value="TVY16809.1"/>
    <property type="molecule type" value="Genomic_DNA"/>
</dbReference>
<dbReference type="PRINTS" id="PR00368">
    <property type="entry name" value="FADPNR"/>
</dbReference>
<keyword evidence="8" id="KW-0560">Oxidoreductase</keyword>